<accession>A0A370H5R3</accession>
<dbReference type="InterPro" id="IPR036318">
    <property type="entry name" value="FAD-bd_PCMH-like_sf"/>
</dbReference>
<dbReference type="PANTHER" id="PTHR42973:SF39">
    <property type="entry name" value="FAD-BINDING PCMH-TYPE DOMAIN-CONTAINING PROTEIN"/>
    <property type="match status" value="1"/>
</dbReference>
<keyword evidence="3" id="KW-0285">Flavoprotein</keyword>
<comment type="caution">
    <text evidence="7">The sequence shown here is derived from an EMBL/GenBank/DDBJ whole genome shotgun (WGS) entry which is preliminary data.</text>
</comment>
<keyword evidence="5" id="KW-0560">Oxidoreductase</keyword>
<evidence type="ECO:0000256" key="4">
    <source>
        <dbReference type="ARBA" id="ARBA00022827"/>
    </source>
</evidence>
<dbReference type="InterPro" id="IPR016166">
    <property type="entry name" value="FAD-bd_PCMH"/>
</dbReference>
<dbReference type="STRING" id="1210089.GCA_001613165_02476"/>
<dbReference type="InterPro" id="IPR012951">
    <property type="entry name" value="BBE"/>
</dbReference>
<dbReference type="Proteomes" id="UP000255355">
    <property type="component" value="Unassembled WGS sequence"/>
</dbReference>
<dbReference type="PROSITE" id="PS51318">
    <property type="entry name" value="TAT"/>
    <property type="match status" value="1"/>
</dbReference>
<dbReference type="Gene3D" id="3.30.43.10">
    <property type="entry name" value="Uridine Diphospho-n-acetylenolpyruvylglucosamine Reductase, domain 2"/>
    <property type="match status" value="1"/>
</dbReference>
<gene>
    <name evidence="7" type="ORF">DFR68_105309</name>
</gene>
<comment type="cofactor">
    <cofactor evidence="1">
        <name>FAD</name>
        <dbReference type="ChEBI" id="CHEBI:57692"/>
    </cofactor>
</comment>
<dbReference type="SUPFAM" id="SSF56176">
    <property type="entry name" value="FAD-binding/transporter-associated domain-like"/>
    <property type="match status" value="1"/>
</dbReference>
<dbReference type="PROSITE" id="PS51387">
    <property type="entry name" value="FAD_PCMH"/>
    <property type="match status" value="1"/>
</dbReference>
<dbReference type="InterPro" id="IPR016169">
    <property type="entry name" value="FAD-bd_PCMH_sub2"/>
</dbReference>
<feature type="domain" description="FAD-binding PCMH-type" evidence="6">
    <location>
        <begin position="82"/>
        <end position="250"/>
    </location>
</feature>
<dbReference type="InterPro" id="IPR016167">
    <property type="entry name" value="FAD-bd_PCMH_sub1"/>
</dbReference>
<dbReference type="InterPro" id="IPR006311">
    <property type="entry name" value="TAT_signal"/>
</dbReference>
<keyword evidence="4" id="KW-0274">FAD</keyword>
<dbReference type="InterPro" id="IPR050416">
    <property type="entry name" value="FAD-linked_Oxidoreductase"/>
</dbReference>
<dbReference type="InterPro" id="IPR006094">
    <property type="entry name" value="Oxid_FAD_bind_N"/>
</dbReference>
<protein>
    <submittedName>
        <fullName evidence="7">FAD/FMN-containing dehydrogenase</fullName>
    </submittedName>
</protein>
<dbReference type="Pfam" id="PF01565">
    <property type="entry name" value="FAD_binding_4"/>
    <property type="match status" value="1"/>
</dbReference>
<keyword evidence="8" id="KW-1185">Reference proteome</keyword>
<evidence type="ECO:0000313" key="7">
    <source>
        <dbReference type="EMBL" id="RDI50832.1"/>
    </source>
</evidence>
<evidence type="ECO:0000259" key="6">
    <source>
        <dbReference type="PROSITE" id="PS51387"/>
    </source>
</evidence>
<dbReference type="AlphaFoldDB" id="A0A370H5R3"/>
<dbReference type="Pfam" id="PF08031">
    <property type="entry name" value="BBE"/>
    <property type="match status" value="1"/>
</dbReference>
<dbReference type="OrthoDB" id="545125at2"/>
<dbReference type="GO" id="GO:0016491">
    <property type="term" value="F:oxidoreductase activity"/>
    <property type="evidence" value="ECO:0007669"/>
    <property type="project" value="UniProtKB-KW"/>
</dbReference>
<reference evidence="7 8" key="1">
    <citation type="submission" date="2018-07" db="EMBL/GenBank/DDBJ databases">
        <title>Genomic Encyclopedia of Type Strains, Phase IV (KMG-IV): sequencing the most valuable type-strain genomes for metagenomic binning, comparative biology and taxonomic classification.</title>
        <authorList>
            <person name="Goeker M."/>
        </authorList>
    </citation>
    <scope>NUCLEOTIDE SEQUENCE [LARGE SCALE GENOMIC DNA]</scope>
    <source>
        <strain evidence="7 8">DSM 44952</strain>
    </source>
</reference>
<sequence length="486" mass="49792">MNSMAKQANPAAAVLPRRALLLGASAITTAGLAGWRPTGTATAQPVDDSAWDGLRQQLRGTLTLPEDGEFGSATALFDPRFDTETPAAVVAAATSDDVRAAAVFARAHGLPIAARAGGHSYAGASATTGSLIIDVRGLHEIGLDGDLVTVGAGATVFPVQSELARTGRALPVGTCPTVGLAGLTLGGGLGVDSRRYGLTCDRLTAAELVLPTGATARTSADALPGLFWALRGAGGAAGIVTSLTYRTCPAVAKDIVRLSFPGDSAARALSGWARWLATAPRSVWANVEISAADGSLGCAMQIVSAAGEGAGAATELTTAAAVVPTSVDHRTLEPLDAVLRLGGGATASRATKVAGSDVVADLSPAVAETIVAIVSTRLRSGAPGYVLVDPLDGAVRDVPADASAFPWRNHTASLQWVVEAPDDPEADRRWIRDAHRTLGAASSGAYVNYLEPDETPERYYGTNFSRLRELHRAADPDGRLRLGLTL</sequence>
<evidence type="ECO:0000256" key="3">
    <source>
        <dbReference type="ARBA" id="ARBA00022630"/>
    </source>
</evidence>
<organism evidence="7 8">
    <name type="scientific">Nocardia mexicana</name>
    <dbReference type="NCBI Taxonomy" id="279262"/>
    <lineage>
        <taxon>Bacteria</taxon>
        <taxon>Bacillati</taxon>
        <taxon>Actinomycetota</taxon>
        <taxon>Actinomycetes</taxon>
        <taxon>Mycobacteriales</taxon>
        <taxon>Nocardiaceae</taxon>
        <taxon>Nocardia</taxon>
    </lineage>
</organism>
<evidence type="ECO:0000256" key="2">
    <source>
        <dbReference type="ARBA" id="ARBA00005466"/>
    </source>
</evidence>
<comment type="similarity">
    <text evidence="2">Belongs to the oxygen-dependent FAD-linked oxidoreductase family.</text>
</comment>
<dbReference type="Gene3D" id="3.30.465.10">
    <property type="match status" value="1"/>
</dbReference>
<proteinExistence type="inferred from homology"/>
<evidence type="ECO:0000313" key="8">
    <source>
        <dbReference type="Proteomes" id="UP000255355"/>
    </source>
</evidence>
<evidence type="ECO:0000256" key="5">
    <source>
        <dbReference type="ARBA" id="ARBA00023002"/>
    </source>
</evidence>
<dbReference type="PANTHER" id="PTHR42973">
    <property type="entry name" value="BINDING OXIDOREDUCTASE, PUTATIVE (AFU_ORTHOLOGUE AFUA_1G17690)-RELATED"/>
    <property type="match status" value="1"/>
</dbReference>
<evidence type="ECO:0000256" key="1">
    <source>
        <dbReference type="ARBA" id="ARBA00001974"/>
    </source>
</evidence>
<dbReference type="GO" id="GO:0071949">
    <property type="term" value="F:FAD binding"/>
    <property type="evidence" value="ECO:0007669"/>
    <property type="project" value="InterPro"/>
</dbReference>
<dbReference type="Gene3D" id="3.40.462.20">
    <property type="match status" value="1"/>
</dbReference>
<dbReference type="EMBL" id="QQAZ01000005">
    <property type="protein sequence ID" value="RDI50832.1"/>
    <property type="molecule type" value="Genomic_DNA"/>
</dbReference>
<name>A0A370H5R3_9NOCA</name>